<evidence type="ECO:0000256" key="1">
    <source>
        <dbReference type="SAM" id="MobiDB-lite"/>
    </source>
</evidence>
<sequence length="235" mass="26850">MKTTVLKPAILAVLVLMAFTRTIAQSTYTEIYPNTKVAISSEKLNISQYSSRFKGSILDYTETKTDGTQIQAKAYKRNSNIEIFERPAYPAIHTIYKEFYPNGNLKQKGVLLPLQVKVGKWIECDTRGGCSIIDHESGRNTFGYNDVLEYLEFEGVYNKTDGNIWKCTFWHTLESKTWGVRVDKNGQQYKMFNFDSRGQEEVKEFDLSGNSNTATSVGPFEQNEETDGLKNRTNR</sequence>
<evidence type="ECO:0000256" key="2">
    <source>
        <dbReference type="SAM" id="SignalP"/>
    </source>
</evidence>
<dbReference type="EMBL" id="JBHSGN010000050">
    <property type="protein sequence ID" value="MFC4673178.1"/>
    <property type="molecule type" value="Genomic_DNA"/>
</dbReference>
<name>A0ABV9KT89_9BACT</name>
<gene>
    <name evidence="3" type="ORF">ACFO6W_05705</name>
</gene>
<proteinExistence type="predicted"/>
<evidence type="ECO:0000313" key="3">
    <source>
        <dbReference type="EMBL" id="MFC4673178.1"/>
    </source>
</evidence>
<dbReference type="Proteomes" id="UP001596023">
    <property type="component" value="Unassembled WGS sequence"/>
</dbReference>
<evidence type="ECO:0008006" key="5">
    <source>
        <dbReference type="Google" id="ProtNLM"/>
    </source>
</evidence>
<protein>
    <recommendedName>
        <fullName evidence="5">WG repeat-containing protein</fullName>
    </recommendedName>
</protein>
<keyword evidence="4" id="KW-1185">Reference proteome</keyword>
<dbReference type="RefSeq" id="WP_379994413.1">
    <property type="nucleotide sequence ID" value="NZ_JBHSGN010000050.1"/>
</dbReference>
<reference evidence="4" key="1">
    <citation type="journal article" date="2019" name="Int. J. Syst. Evol. Microbiol.">
        <title>The Global Catalogue of Microorganisms (GCM) 10K type strain sequencing project: providing services to taxonomists for standard genome sequencing and annotation.</title>
        <authorList>
            <consortium name="The Broad Institute Genomics Platform"/>
            <consortium name="The Broad Institute Genome Sequencing Center for Infectious Disease"/>
            <person name="Wu L."/>
            <person name="Ma J."/>
        </authorList>
    </citation>
    <scope>NUCLEOTIDE SEQUENCE [LARGE SCALE GENOMIC DNA]</scope>
    <source>
        <strain evidence="4">CCUG 66188</strain>
    </source>
</reference>
<keyword evidence="2" id="KW-0732">Signal</keyword>
<feature type="signal peptide" evidence="2">
    <location>
        <begin position="1"/>
        <end position="24"/>
    </location>
</feature>
<comment type="caution">
    <text evidence="3">The sequence shown here is derived from an EMBL/GenBank/DDBJ whole genome shotgun (WGS) entry which is preliminary data.</text>
</comment>
<accession>A0ABV9KT89</accession>
<feature type="chain" id="PRO_5047146252" description="WG repeat-containing protein" evidence="2">
    <location>
        <begin position="25"/>
        <end position="235"/>
    </location>
</feature>
<feature type="region of interest" description="Disordered" evidence="1">
    <location>
        <begin position="206"/>
        <end position="235"/>
    </location>
</feature>
<organism evidence="3 4">
    <name type="scientific">Dysgonomonas termitidis</name>
    <dbReference type="NCBI Taxonomy" id="1516126"/>
    <lineage>
        <taxon>Bacteria</taxon>
        <taxon>Pseudomonadati</taxon>
        <taxon>Bacteroidota</taxon>
        <taxon>Bacteroidia</taxon>
        <taxon>Bacteroidales</taxon>
        <taxon>Dysgonomonadaceae</taxon>
        <taxon>Dysgonomonas</taxon>
    </lineage>
</organism>
<evidence type="ECO:0000313" key="4">
    <source>
        <dbReference type="Proteomes" id="UP001596023"/>
    </source>
</evidence>